<dbReference type="InterPro" id="IPR019734">
    <property type="entry name" value="TPR_rpt"/>
</dbReference>
<dbReference type="Gene3D" id="1.25.40.10">
    <property type="entry name" value="Tetratricopeptide repeat domain"/>
    <property type="match status" value="1"/>
</dbReference>
<dbReference type="KEGG" id="mtar:DF168_02273"/>
<dbReference type="Pfam" id="PF13432">
    <property type="entry name" value="TPR_16"/>
    <property type="match status" value="1"/>
</dbReference>
<dbReference type="EMBL" id="CP029803">
    <property type="protein sequence ID" value="AWT61047.1"/>
    <property type="molecule type" value="Genomic_DNA"/>
</dbReference>
<name>A0A2Z4AKV2_9BACT</name>
<reference evidence="2 3" key="1">
    <citation type="submission" date="2018-06" db="EMBL/GenBank/DDBJ databases">
        <title>Draft Genome Sequence of a Novel Marine Bacterium Related to the Verrucomicrobia.</title>
        <authorList>
            <person name="Vosseberg J."/>
            <person name="Martijn J."/>
            <person name="Ettema T.J.G."/>
        </authorList>
    </citation>
    <scope>NUCLEOTIDE SEQUENCE [LARGE SCALE GENOMIC DNA]</scope>
    <source>
        <strain evidence="2">TARA_B100001123</strain>
    </source>
</reference>
<gene>
    <name evidence="2" type="ORF">DF168_02273</name>
</gene>
<feature type="repeat" description="TPR" evidence="1">
    <location>
        <begin position="74"/>
        <end position="107"/>
    </location>
</feature>
<proteinExistence type="predicted"/>
<dbReference type="AlphaFoldDB" id="A0A2Z4AKV2"/>
<evidence type="ECO:0000313" key="2">
    <source>
        <dbReference type="EMBL" id="AWT61047.1"/>
    </source>
</evidence>
<accession>A0A2Z4AKV2</accession>
<dbReference type="Proteomes" id="UP000247465">
    <property type="component" value="Chromosome"/>
</dbReference>
<sequence>MDILCQVPMHLLELRIVSNSTNKVGSKNNSISILMSENASISMVEEATLDYTLGDNASALTKLNQVIEKDPICFEAWHALTEVYFSVRDLGRALESAEKAYELRPKDVHINTSLSRIWMEKGDKATAEKFGAEARVLGWKTELEETDS</sequence>
<dbReference type="InterPro" id="IPR011990">
    <property type="entry name" value="TPR-like_helical_dom_sf"/>
</dbReference>
<keyword evidence="1" id="KW-0802">TPR repeat</keyword>
<evidence type="ECO:0000256" key="1">
    <source>
        <dbReference type="PROSITE-ProRule" id="PRU00339"/>
    </source>
</evidence>
<dbReference type="PROSITE" id="PS50005">
    <property type="entry name" value="TPR"/>
    <property type="match status" value="1"/>
</dbReference>
<protein>
    <submittedName>
        <fullName evidence="2">Uncharacterized protein</fullName>
    </submittedName>
</protein>
<evidence type="ECO:0000313" key="3">
    <source>
        <dbReference type="Proteomes" id="UP000247465"/>
    </source>
</evidence>
<organism evidence="2 3">
    <name type="scientific">Candidatus Moanibacter tarae</name>
    <dbReference type="NCBI Taxonomy" id="2200854"/>
    <lineage>
        <taxon>Bacteria</taxon>
        <taxon>Pseudomonadati</taxon>
        <taxon>Verrucomicrobiota</taxon>
        <taxon>Opitutia</taxon>
        <taxon>Puniceicoccales</taxon>
        <taxon>Puniceicoccales incertae sedis</taxon>
        <taxon>Candidatus Moanibacter</taxon>
    </lineage>
</organism>
<dbReference type="SUPFAM" id="SSF48452">
    <property type="entry name" value="TPR-like"/>
    <property type="match status" value="1"/>
</dbReference>